<dbReference type="Proteomes" id="UP000266841">
    <property type="component" value="Unassembled WGS sequence"/>
</dbReference>
<proteinExistence type="predicted"/>
<feature type="region of interest" description="Disordered" evidence="1">
    <location>
        <begin position="186"/>
        <end position="249"/>
    </location>
</feature>
<protein>
    <submittedName>
        <fullName evidence="2">Uncharacterized protein</fullName>
    </submittedName>
</protein>
<evidence type="ECO:0000313" key="3">
    <source>
        <dbReference type="Proteomes" id="UP000266841"/>
    </source>
</evidence>
<accession>K0RAQ7</accession>
<feature type="compositionally biased region" description="Basic and acidic residues" evidence="1">
    <location>
        <begin position="365"/>
        <end position="381"/>
    </location>
</feature>
<name>K0RAQ7_THAOC</name>
<sequence>MNHDAKMAISRAIEDNEGMADRNHPGGYRHISPSRVRICKQNRGGKPLPGKVRHFHVQGVADLALYDRHVRGGRGQKRAWPWKRGPGRGKGLVELTFLSDLEMSFFRRGSRALVVGKGWEGSGQDPALHLFRQRNNLSFGFGNVIRSSIHSDHGAKLPIPADHIIHHQAGGREKCSRFNLFFSRPPTLRRQQQQQQQQQQERINKGRQAASRKGTAFPRPRRGGSGLYDRHVRGGGRGPGRGSGALAQAGEKKNLRFNIFFPRPPTLRRQQQQQQQQQQERINAGPEKPTHFNRIDILEMERQQPTSRLSMIGIDQYDELSSYCDSLGEKSFTSFTSSTADVSYRPKSFDFYALADVKALSREQVDFNDRPQKRKSQETPARRGCMKVRTQRESLMSTGQRWSVTHNDVALPNLNARQSTVCFDRCTFIEHALMMGDNPSTESGPPIGIDWETMEAITFDIDTYEYCRGQTRRVNQELVIPARMRKMMLEEMGYGRQEIVGAIRQARKNKDRRSVSYHQQKFDPIAEGVESMRNGIKKMGFKNPMRRNRW</sequence>
<dbReference type="EMBL" id="AGNL01043068">
    <property type="protein sequence ID" value="EJK50738.1"/>
    <property type="molecule type" value="Genomic_DNA"/>
</dbReference>
<gene>
    <name evidence="2" type="ORF">THAOC_30171</name>
</gene>
<dbReference type="eggNOG" id="ENOG502RVEY">
    <property type="taxonomic scope" value="Eukaryota"/>
</dbReference>
<organism evidence="2 3">
    <name type="scientific">Thalassiosira oceanica</name>
    <name type="common">Marine diatom</name>
    <dbReference type="NCBI Taxonomy" id="159749"/>
    <lineage>
        <taxon>Eukaryota</taxon>
        <taxon>Sar</taxon>
        <taxon>Stramenopiles</taxon>
        <taxon>Ochrophyta</taxon>
        <taxon>Bacillariophyta</taxon>
        <taxon>Coscinodiscophyceae</taxon>
        <taxon>Thalassiosirophycidae</taxon>
        <taxon>Thalassiosirales</taxon>
        <taxon>Thalassiosiraceae</taxon>
        <taxon>Thalassiosira</taxon>
    </lineage>
</organism>
<dbReference type="AlphaFoldDB" id="K0RAQ7"/>
<feature type="region of interest" description="Disordered" evidence="1">
    <location>
        <begin position="266"/>
        <end position="289"/>
    </location>
</feature>
<evidence type="ECO:0000313" key="2">
    <source>
        <dbReference type="EMBL" id="EJK50738.1"/>
    </source>
</evidence>
<feature type="compositionally biased region" description="Low complexity" evidence="1">
    <location>
        <begin position="270"/>
        <end position="279"/>
    </location>
</feature>
<dbReference type="OrthoDB" id="48604at2759"/>
<reference evidence="2 3" key="1">
    <citation type="journal article" date="2012" name="Genome Biol.">
        <title>Genome and low-iron response of an oceanic diatom adapted to chronic iron limitation.</title>
        <authorList>
            <person name="Lommer M."/>
            <person name="Specht M."/>
            <person name="Roy A.S."/>
            <person name="Kraemer L."/>
            <person name="Andreson R."/>
            <person name="Gutowska M.A."/>
            <person name="Wolf J."/>
            <person name="Bergner S.V."/>
            <person name="Schilhabel M.B."/>
            <person name="Klostermeier U.C."/>
            <person name="Beiko R.G."/>
            <person name="Rosenstiel P."/>
            <person name="Hippler M."/>
            <person name="Laroche J."/>
        </authorList>
    </citation>
    <scope>NUCLEOTIDE SEQUENCE [LARGE SCALE GENOMIC DNA]</scope>
    <source>
        <strain evidence="2 3">CCMP1005</strain>
    </source>
</reference>
<comment type="caution">
    <text evidence="2">The sequence shown here is derived from an EMBL/GenBank/DDBJ whole genome shotgun (WGS) entry which is preliminary data.</text>
</comment>
<evidence type="ECO:0000256" key="1">
    <source>
        <dbReference type="SAM" id="MobiDB-lite"/>
    </source>
</evidence>
<keyword evidence="3" id="KW-1185">Reference proteome</keyword>
<feature type="region of interest" description="Disordered" evidence="1">
    <location>
        <begin position="365"/>
        <end position="385"/>
    </location>
</feature>
<feature type="region of interest" description="Disordered" evidence="1">
    <location>
        <begin position="1"/>
        <end position="31"/>
    </location>
</feature>
<feature type="compositionally biased region" description="Low complexity" evidence="1">
    <location>
        <begin position="191"/>
        <end position="200"/>
    </location>
</feature>